<dbReference type="GO" id="GO:0020037">
    <property type="term" value="F:heme binding"/>
    <property type="evidence" value="ECO:0007669"/>
    <property type="project" value="InterPro"/>
</dbReference>
<dbReference type="EMBL" id="CADIJO010000015">
    <property type="protein sequence ID" value="CAB3722619.1"/>
    <property type="molecule type" value="Genomic_DNA"/>
</dbReference>
<feature type="chain" id="PRO_5029007548" evidence="5">
    <location>
        <begin position="32"/>
        <end position="315"/>
    </location>
</feature>
<dbReference type="Pfam" id="PF13442">
    <property type="entry name" value="Cytochrome_CBB3"/>
    <property type="match status" value="1"/>
</dbReference>
<proteinExistence type="predicted"/>
<dbReference type="GO" id="GO:0009055">
    <property type="term" value="F:electron transfer activity"/>
    <property type="evidence" value="ECO:0007669"/>
    <property type="project" value="InterPro"/>
</dbReference>
<dbReference type="GO" id="GO:0050338">
    <property type="term" value="F:thiosulfate dehydrogenase activity"/>
    <property type="evidence" value="ECO:0007669"/>
    <property type="project" value="UniProtKB-EC"/>
</dbReference>
<name>A0A6S7AJL8_9BURK</name>
<evidence type="ECO:0000256" key="5">
    <source>
        <dbReference type="SAM" id="SignalP"/>
    </source>
</evidence>
<keyword evidence="7" id="KW-0560">Oxidoreductase</keyword>
<dbReference type="Pfam" id="PF21342">
    <property type="entry name" value="SoxA-TsdA_cyt-c"/>
    <property type="match status" value="1"/>
</dbReference>
<dbReference type="Gene3D" id="1.10.760.10">
    <property type="entry name" value="Cytochrome c-like domain"/>
    <property type="match status" value="2"/>
</dbReference>
<dbReference type="GO" id="GO:0046872">
    <property type="term" value="F:metal ion binding"/>
    <property type="evidence" value="ECO:0007669"/>
    <property type="project" value="UniProtKB-KW"/>
</dbReference>
<dbReference type="SUPFAM" id="SSF46626">
    <property type="entry name" value="Cytochrome c"/>
    <property type="match status" value="2"/>
</dbReference>
<dbReference type="PANTHER" id="PTHR35008:SF9">
    <property type="entry name" value="CYTOCHROME C DOMAIN-CONTAINING PROTEIN"/>
    <property type="match status" value="1"/>
</dbReference>
<evidence type="ECO:0000313" key="7">
    <source>
        <dbReference type="EMBL" id="CAB3722619.1"/>
    </source>
</evidence>
<dbReference type="InterPro" id="IPR009056">
    <property type="entry name" value="Cyt_c-like_dom"/>
</dbReference>
<dbReference type="InterPro" id="IPR051459">
    <property type="entry name" value="Cytochrome_c-type_DH"/>
</dbReference>
<organism evidence="7 8">
    <name type="scientific">Achromobacter deleyi</name>
    <dbReference type="NCBI Taxonomy" id="1353891"/>
    <lineage>
        <taxon>Bacteria</taxon>
        <taxon>Pseudomonadati</taxon>
        <taxon>Pseudomonadota</taxon>
        <taxon>Betaproteobacteria</taxon>
        <taxon>Burkholderiales</taxon>
        <taxon>Alcaligenaceae</taxon>
        <taxon>Achromobacter</taxon>
    </lineage>
</organism>
<feature type="domain" description="Cytochrome c" evidence="6">
    <location>
        <begin position="178"/>
        <end position="263"/>
    </location>
</feature>
<evidence type="ECO:0000256" key="1">
    <source>
        <dbReference type="ARBA" id="ARBA00022617"/>
    </source>
</evidence>
<gene>
    <name evidence="7" type="primary">tsdA_2</name>
    <name evidence="7" type="ORF">LMG3458_04100</name>
</gene>
<keyword evidence="5" id="KW-0732">Signal</keyword>
<evidence type="ECO:0000256" key="3">
    <source>
        <dbReference type="ARBA" id="ARBA00023004"/>
    </source>
</evidence>
<keyword evidence="1 4" id="KW-0349">Heme</keyword>
<dbReference type="EC" id="1.8.2.2" evidence="7"/>
<evidence type="ECO:0000313" key="8">
    <source>
        <dbReference type="Proteomes" id="UP000494111"/>
    </source>
</evidence>
<feature type="signal peptide" evidence="5">
    <location>
        <begin position="1"/>
        <end position="31"/>
    </location>
</feature>
<dbReference type="PROSITE" id="PS51007">
    <property type="entry name" value="CYTC"/>
    <property type="match status" value="2"/>
</dbReference>
<accession>A0A6S7AJL8</accession>
<keyword evidence="2 4" id="KW-0479">Metal-binding</keyword>
<dbReference type="InterPro" id="IPR036909">
    <property type="entry name" value="Cyt_c-like_dom_sf"/>
</dbReference>
<feature type="domain" description="Cytochrome c" evidence="6">
    <location>
        <begin position="57"/>
        <end position="185"/>
    </location>
</feature>
<evidence type="ECO:0000256" key="4">
    <source>
        <dbReference type="PROSITE-ProRule" id="PRU00433"/>
    </source>
</evidence>
<protein>
    <submittedName>
        <fullName evidence="7">Thiosulfate dehydrogenase</fullName>
        <ecNumber evidence="7">1.8.2.2</ecNumber>
    </submittedName>
</protein>
<evidence type="ECO:0000259" key="6">
    <source>
        <dbReference type="PROSITE" id="PS51007"/>
    </source>
</evidence>
<keyword evidence="3 4" id="KW-0408">Iron</keyword>
<dbReference type="Proteomes" id="UP000494111">
    <property type="component" value="Unassembled WGS sequence"/>
</dbReference>
<evidence type="ECO:0000256" key="2">
    <source>
        <dbReference type="ARBA" id="ARBA00022723"/>
    </source>
</evidence>
<reference evidence="7 8" key="1">
    <citation type="submission" date="2020-04" db="EMBL/GenBank/DDBJ databases">
        <authorList>
            <person name="De Canck E."/>
        </authorList>
    </citation>
    <scope>NUCLEOTIDE SEQUENCE [LARGE SCALE GENOMIC DNA]</scope>
    <source>
        <strain evidence="7 8">LMG 3458</strain>
    </source>
</reference>
<dbReference type="PANTHER" id="PTHR35008">
    <property type="entry name" value="BLL4482 PROTEIN-RELATED"/>
    <property type="match status" value="1"/>
</dbReference>
<dbReference type="AlphaFoldDB" id="A0A6S7AJL8"/>
<sequence length="315" mass="33720">MNPMSRRLSRATARLAALTLTAGLAATAAHAAGPVTDARPAFTPPTAASLPDSEFGKIVRQGEQIFLHTPQNAAKFVGNDLNCASCHLDAGRRADSAPMWAAYVLYPAYRAKNGHVNTLAERLQGCFRFSMNGKAPAADDPVLTALQTYMFWLASKAPTGVALKGQGYLKLPAPAQKADYVRGSEVYGQYCAVCHGDKGQGQKNGTHWVFPALWGPDSFNWGAGMHQIGNAAGFIKANMPLGQAGMLNDQEAWDVAYFMNAHERPQDPRYTESVAKTRAKYHDSDDSLYGLEINGHLLGSDSPAPGGKLVQAAAK</sequence>